<comment type="caution">
    <text evidence="2">The sequence shown here is derived from an EMBL/GenBank/DDBJ whole genome shotgun (WGS) entry which is preliminary data.</text>
</comment>
<dbReference type="GO" id="GO:0016747">
    <property type="term" value="F:acyltransferase activity, transferring groups other than amino-acyl groups"/>
    <property type="evidence" value="ECO:0007669"/>
    <property type="project" value="InterPro"/>
</dbReference>
<dbReference type="PANTHER" id="PTHR43792">
    <property type="entry name" value="GNAT FAMILY, PUTATIVE (AFU_ORTHOLOGUE AFUA_3G00765)-RELATED-RELATED"/>
    <property type="match status" value="1"/>
</dbReference>
<keyword evidence="2" id="KW-0808">Transferase</keyword>
<dbReference type="InterPro" id="IPR016181">
    <property type="entry name" value="Acyl_CoA_acyltransferase"/>
</dbReference>
<dbReference type="Proteomes" id="UP000297447">
    <property type="component" value="Unassembled WGS sequence"/>
</dbReference>
<dbReference type="Gene3D" id="3.40.630.30">
    <property type="match status" value="1"/>
</dbReference>
<dbReference type="PROSITE" id="PS51186">
    <property type="entry name" value="GNAT"/>
    <property type="match status" value="1"/>
</dbReference>
<dbReference type="EMBL" id="SOHE01000029">
    <property type="protein sequence ID" value="TFD52236.1"/>
    <property type="molecule type" value="Genomic_DNA"/>
</dbReference>
<dbReference type="RefSeq" id="WP_134518747.1">
    <property type="nucleotide sequence ID" value="NZ_SOHE01000029.1"/>
</dbReference>
<keyword evidence="3" id="KW-1185">Reference proteome</keyword>
<dbReference type="InterPro" id="IPR051531">
    <property type="entry name" value="N-acetyltransferase"/>
</dbReference>
<dbReference type="InterPro" id="IPR000182">
    <property type="entry name" value="GNAT_dom"/>
</dbReference>
<name>A0A4R9A4V2_9MICO</name>
<proteinExistence type="predicted"/>
<dbReference type="OrthoDB" id="4142102at2"/>
<dbReference type="Pfam" id="PF13302">
    <property type="entry name" value="Acetyltransf_3"/>
    <property type="match status" value="1"/>
</dbReference>
<evidence type="ECO:0000313" key="2">
    <source>
        <dbReference type="EMBL" id="TFD52236.1"/>
    </source>
</evidence>
<dbReference type="AlphaFoldDB" id="A0A4R9A4V2"/>
<reference evidence="2 3" key="1">
    <citation type="submission" date="2019-03" db="EMBL/GenBank/DDBJ databases">
        <title>Genomics of glacier-inhabiting Cryobacterium strains.</title>
        <authorList>
            <person name="Liu Q."/>
            <person name="Xin Y.-H."/>
        </authorList>
    </citation>
    <scope>NUCLEOTIDE SEQUENCE [LARGE SCALE GENOMIC DNA]</scope>
    <source>
        <strain evidence="2 3">Hh14</strain>
    </source>
</reference>
<dbReference type="PANTHER" id="PTHR43792:SF1">
    <property type="entry name" value="N-ACETYLTRANSFERASE DOMAIN-CONTAINING PROTEIN"/>
    <property type="match status" value="1"/>
</dbReference>
<dbReference type="SUPFAM" id="SSF55729">
    <property type="entry name" value="Acyl-CoA N-acyltransferases (Nat)"/>
    <property type="match status" value="1"/>
</dbReference>
<sequence length="184" mass="20621">MPAFRPFSQHLDTPRLRMRPWQLSDSASVRGLWAERDPRARHVIDADGRPTVDDMRVRIQEQLDESTRTGLALLAIERKMEGDFIGYCGLIVGEATVAEPEIAYELYRFAHGHGYATEAARAVLDAARDTGRTRFWATVRAWNAPSFRVLEKIGFTPNDRVDADAARGDSVWMTAGGHPLAEGR</sequence>
<gene>
    <name evidence="2" type="ORF">E3T55_06415</name>
</gene>
<protein>
    <submittedName>
        <fullName evidence="2">N-acetyltransferase</fullName>
    </submittedName>
</protein>
<organism evidence="2 3">
    <name type="scientific">Cryobacterium frigoriphilum</name>
    <dbReference type="NCBI Taxonomy" id="1259150"/>
    <lineage>
        <taxon>Bacteria</taxon>
        <taxon>Bacillati</taxon>
        <taxon>Actinomycetota</taxon>
        <taxon>Actinomycetes</taxon>
        <taxon>Micrococcales</taxon>
        <taxon>Microbacteriaceae</taxon>
        <taxon>Cryobacterium</taxon>
    </lineage>
</organism>
<accession>A0A4R9A4V2</accession>
<evidence type="ECO:0000259" key="1">
    <source>
        <dbReference type="PROSITE" id="PS51186"/>
    </source>
</evidence>
<feature type="domain" description="N-acetyltransferase" evidence="1">
    <location>
        <begin position="16"/>
        <end position="178"/>
    </location>
</feature>
<evidence type="ECO:0000313" key="3">
    <source>
        <dbReference type="Proteomes" id="UP000297447"/>
    </source>
</evidence>